<keyword evidence="2" id="KW-1185">Reference proteome</keyword>
<dbReference type="AlphaFoldDB" id="A0AAV4UYI1"/>
<proteinExistence type="predicted"/>
<comment type="caution">
    <text evidence="1">The sequence shown here is derived from an EMBL/GenBank/DDBJ whole genome shotgun (WGS) entry which is preliminary data.</text>
</comment>
<evidence type="ECO:0000313" key="2">
    <source>
        <dbReference type="Proteomes" id="UP001054945"/>
    </source>
</evidence>
<dbReference type="EMBL" id="BPLR01013625">
    <property type="protein sequence ID" value="GIY62509.1"/>
    <property type="molecule type" value="Genomic_DNA"/>
</dbReference>
<dbReference type="Proteomes" id="UP001054945">
    <property type="component" value="Unassembled WGS sequence"/>
</dbReference>
<sequence length="84" mass="9599">MRRIHISAFGIIHPFKPPPVPCLRGRILMIKRPRINKGAEPERRNYLATSSPSGRCFTSLKTAMMNFNQTPQPFKSNCDVLRGF</sequence>
<gene>
    <name evidence="1" type="ORF">CEXT_449361</name>
</gene>
<protein>
    <submittedName>
        <fullName evidence="1">Uncharacterized protein</fullName>
    </submittedName>
</protein>
<organism evidence="1 2">
    <name type="scientific">Caerostris extrusa</name>
    <name type="common">Bark spider</name>
    <name type="synonym">Caerostris bankana</name>
    <dbReference type="NCBI Taxonomy" id="172846"/>
    <lineage>
        <taxon>Eukaryota</taxon>
        <taxon>Metazoa</taxon>
        <taxon>Ecdysozoa</taxon>
        <taxon>Arthropoda</taxon>
        <taxon>Chelicerata</taxon>
        <taxon>Arachnida</taxon>
        <taxon>Araneae</taxon>
        <taxon>Araneomorphae</taxon>
        <taxon>Entelegynae</taxon>
        <taxon>Araneoidea</taxon>
        <taxon>Araneidae</taxon>
        <taxon>Caerostris</taxon>
    </lineage>
</organism>
<accession>A0AAV4UYI1</accession>
<name>A0AAV4UYI1_CAEEX</name>
<evidence type="ECO:0000313" key="1">
    <source>
        <dbReference type="EMBL" id="GIY62509.1"/>
    </source>
</evidence>
<reference evidence="1 2" key="1">
    <citation type="submission" date="2021-06" db="EMBL/GenBank/DDBJ databases">
        <title>Caerostris extrusa draft genome.</title>
        <authorList>
            <person name="Kono N."/>
            <person name="Arakawa K."/>
        </authorList>
    </citation>
    <scope>NUCLEOTIDE SEQUENCE [LARGE SCALE GENOMIC DNA]</scope>
</reference>